<comment type="caution">
    <text evidence="1">The sequence shown here is derived from an EMBL/GenBank/DDBJ whole genome shotgun (WGS) entry which is preliminary data.</text>
</comment>
<dbReference type="Proteomes" id="UP000449193">
    <property type="component" value="Unassembled WGS sequence"/>
</dbReference>
<reference evidence="3 4" key="1">
    <citation type="journal article" date="2019" name="Nat. Med.">
        <title>A library of human gut bacterial isolates paired with longitudinal multiomics data enables mechanistic microbiome research.</title>
        <authorList>
            <person name="Poyet M."/>
            <person name="Groussin M."/>
            <person name="Gibbons S.M."/>
            <person name="Avila-Pacheco J."/>
            <person name="Jiang X."/>
            <person name="Kearney S.M."/>
            <person name="Perrotta A.R."/>
            <person name="Berdy B."/>
            <person name="Zhao S."/>
            <person name="Lieberman T.D."/>
            <person name="Swanson P.K."/>
            <person name="Smith M."/>
            <person name="Roesemann S."/>
            <person name="Alexander J.E."/>
            <person name="Rich S.A."/>
            <person name="Livny J."/>
            <person name="Vlamakis H."/>
            <person name="Clish C."/>
            <person name="Bullock K."/>
            <person name="Deik A."/>
            <person name="Scott J."/>
            <person name="Pierce K.A."/>
            <person name="Xavier R.J."/>
            <person name="Alm E.J."/>
        </authorList>
    </citation>
    <scope>NUCLEOTIDE SEQUENCE [LARGE SCALE GENOMIC DNA]</scope>
    <source>
        <strain evidence="1 4">BIOML-A4</strain>
        <strain evidence="2 3">BIOML-A7</strain>
    </source>
</reference>
<evidence type="ECO:0000313" key="1">
    <source>
        <dbReference type="EMBL" id="MTS26012.1"/>
    </source>
</evidence>
<evidence type="ECO:0000313" key="3">
    <source>
        <dbReference type="Proteomes" id="UP000449193"/>
    </source>
</evidence>
<dbReference type="EMBL" id="WMZU01000001">
    <property type="protein sequence ID" value="MTS26012.1"/>
    <property type="molecule type" value="Genomic_DNA"/>
</dbReference>
<protein>
    <submittedName>
        <fullName evidence="1">Uncharacterized protein</fullName>
    </submittedName>
</protein>
<sequence length="100" mass="11132">MGWLACWPPAFGYSDVFMSIQTSSQGIANQCFDKLLFSKKKLYEFVLLLPVQRAGMTTGVAQPAEFFQFLSIFFPPPLIASLFKQDSPAGSRSGAHFFLI</sequence>
<accession>A0A6I3QVK2</accession>
<proteinExistence type="predicted"/>
<gene>
    <name evidence="2" type="ORF">GMD52_03205</name>
    <name evidence="1" type="ORF">GMD59_01770</name>
</gene>
<organism evidence="1 4">
    <name type="scientific">Ruthenibacterium lactatiformans</name>
    <dbReference type="NCBI Taxonomy" id="1550024"/>
    <lineage>
        <taxon>Bacteria</taxon>
        <taxon>Bacillati</taxon>
        <taxon>Bacillota</taxon>
        <taxon>Clostridia</taxon>
        <taxon>Eubacteriales</taxon>
        <taxon>Oscillospiraceae</taxon>
        <taxon>Ruthenibacterium</taxon>
    </lineage>
</organism>
<evidence type="ECO:0000313" key="2">
    <source>
        <dbReference type="EMBL" id="MTS50544.1"/>
    </source>
</evidence>
<name>A0A6I3QVK2_9FIRM</name>
<evidence type="ECO:0000313" key="4">
    <source>
        <dbReference type="Proteomes" id="UP000472755"/>
    </source>
</evidence>
<dbReference type="Proteomes" id="UP000472755">
    <property type="component" value="Unassembled WGS sequence"/>
</dbReference>
<dbReference type="EMBL" id="WMZR01000003">
    <property type="protein sequence ID" value="MTS50544.1"/>
    <property type="molecule type" value="Genomic_DNA"/>
</dbReference>
<dbReference type="AlphaFoldDB" id="A0A6I3QVK2"/>
<dbReference type="RefSeq" id="WP_133303707.1">
    <property type="nucleotide sequence ID" value="NZ_CATXDA010000007.1"/>
</dbReference>